<gene>
    <name evidence="1" type="ORF">FHS19_000044</name>
</gene>
<dbReference type="AlphaFoldDB" id="A0A839TI11"/>
<dbReference type="EMBL" id="JACHXJ010000001">
    <property type="protein sequence ID" value="MBB3125390.1"/>
    <property type="molecule type" value="Genomic_DNA"/>
</dbReference>
<proteinExistence type="predicted"/>
<protein>
    <submittedName>
        <fullName evidence="1">Uncharacterized protein</fullName>
    </submittedName>
</protein>
<organism evidence="1 2">
    <name type="scientific">Paenibacillus rhizosphaerae</name>
    <dbReference type="NCBI Taxonomy" id="297318"/>
    <lineage>
        <taxon>Bacteria</taxon>
        <taxon>Bacillati</taxon>
        <taxon>Bacillota</taxon>
        <taxon>Bacilli</taxon>
        <taxon>Bacillales</taxon>
        <taxon>Paenibacillaceae</taxon>
        <taxon>Paenibacillus</taxon>
    </lineage>
</organism>
<evidence type="ECO:0000313" key="1">
    <source>
        <dbReference type="EMBL" id="MBB3125390.1"/>
    </source>
</evidence>
<accession>A0A839TI11</accession>
<name>A0A839TI11_9BACL</name>
<dbReference type="Proteomes" id="UP000517523">
    <property type="component" value="Unassembled WGS sequence"/>
</dbReference>
<sequence>MPERNIEQYSIDGLHRWIDEEDISVADIDGAAIPAISPAVPLSKHLAIRAVSSTSGRERVASWVFWTHPNVPRPTDIEAAFTSAGGHVETTIVMIRAEVGKHQAHWLLEGGSTSRRNTEDRCISANSWSSVWQENISLKQKSRSYAAIKHVCSCRLTFLGVTCSAGITSRALQNIATTVSVLLRLSSIILPLRL</sequence>
<evidence type="ECO:0000313" key="2">
    <source>
        <dbReference type="Proteomes" id="UP000517523"/>
    </source>
</evidence>
<comment type="caution">
    <text evidence="1">The sequence shown here is derived from an EMBL/GenBank/DDBJ whole genome shotgun (WGS) entry which is preliminary data.</text>
</comment>
<reference evidence="1 2" key="1">
    <citation type="submission" date="2020-08" db="EMBL/GenBank/DDBJ databases">
        <title>Genomic Encyclopedia of Type Strains, Phase III (KMG-III): the genomes of soil and plant-associated and newly described type strains.</title>
        <authorList>
            <person name="Whitman W."/>
        </authorList>
    </citation>
    <scope>NUCLEOTIDE SEQUENCE [LARGE SCALE GENOMIC DNA]</scope>
    <source>
        <strain evidence="1 2">CECT 5831</strain>
    </source>
</reference>